<feature type="transmembrane region" description="Helical" evidence="2">
    <location>
        <begin position="1062"/>
        <end position="1081"/>
    </location>
</feature>
<dbReference type="InterPro" id="IPR005046">
    <property type="entry name" value="DUF285"/>
</dbReference>
<gene>
    <name evidence="5" type="primary">pol</name>
    <name evidence="5" type="ORF">AK812_SmicGene8017</name>
</gene>
<evidence type="ECO:0000259" key="3">
    <source>
        <dbReference type="PROSITE" id="PS50802"/>
    </source>
</evidence>
<evidence type="ECO:0000256" key="1">
    <source>
        <dbReference type="SAM" id="MobiDB-lite"/>
    </source>
</evidence>
<dbReference type="Pfam" id="PF00078">
    <property type="entry name" value="RVT_1"/>
    <property type="match status" value="1"/>
</dbReference>
<dbReference type="InterPro" id="IPR043502">
    <property type="entry name" value="DNA/RNA_pol_sf"/>
</dbReference>
<keyword evidence="2" id="KW-0812">Transmembrane</keyword>
<protein>
    <submittedName>
        <fullName evidence="5">Retrovirus-related Pol polyprotein from type-2 retrotransposable element R2DM</fullName>
    </submittedName>
</protein>
<evidence type="ECO:0000313" key="5">
    <source>
        <dbReference type="EMBL" id="OLQ08481.1"/>
    </source>
</evidence>
<evidence type="ECO:0000256" key="2">
    <source>
        <dbReference type="SAM" id="Phobius"/>
    </source>
</evidence>
<feature type="transmembrane region" description="Helical" evidence="2">
    <location>
        <begin position="1088"/>
        <end position="1110"/>
    </location>
</feature>
<feature type="region of interest" description="Disordered" evidence="1">
    <location>
        <begin position="1759"/>
        <end position="1790"/>
    </location>
</feature>
<sequence>MAEQGEDQSHDSLLAAMEIFCPSLALKRPAEGDSKEDQPTKHPRGGKGKGANKGPSKANANGSREKEYHDLLSKVARLLIAHEDTLQTLLLESEFMVFMQAVGPGSLGEMALKVSTEWHKAQGSQDTGRQPLRMLMSALIFRELELRLEKTMAETSEGELIRKELIKQELLTPDGQAWHYMQWNADLKKLVPLQDAPIPVKDACELVRSIYQMLQTPGLVVRFCALKALDKVNMTQSASETPVSTNVIPWKLTVAMRAPRSTDLYQEEGAVGMHRSAAELSMMSNQILHWRWVNDGMNLCYANASVTALAWSMRDLLIGGNGAQASGGGDVMHDTWLQTLMQPINPTSVPSCTRSLLDLLSPVPAFAAWCVDHPVGAQQDAAEFTNVLLAPMFGLYSGIAESRQSQKQTRVIDIGHMIMLDVPEHRPQWTLQDLMEEWHLQQGPMQALTRPVPQLCIRLGRRGAAGLKQPMQVGINDAVLYVPYFSSPPSWNDSENMPASPQHAVWLRYRVEAIIQHHGPDYRSGHYTAALVTDFPNAVCMNDAHAPEPCANVSDLVDAYLVWLSHVPWEQEAWVDDAREVTLDFLSLTGDTAEEGAEEHQDHHALPRCNRSGSASPPRDVKTRPGQHEQREVKNMYAMFFDAYVFNQDISAWNTSAVMDMSSMFFGARAFNQAVGSWDVSRVTDMRGTFRLASRFNQPLASWNVSAVTSMAAMFERALEFNQPISSWDTSAVKDMSQLFQKAARYNQPISSWNTSAVTDMSGMLYGARAFNQPIGDWDTSAVTNMNFMFTRATVFNQPIGSWNTSAVTDMAFMFRGAAAFDQAVGSWSTSAVVKMRGMFYAAQVFNHPLATWDTSSAVDMSSMFRKAYAFNQPLDSWNTSAVTNMKGMFAGAVSFNQPLASWKTSAVTNMSFSPEEFASARSGRAVAAKVLQQCRIELQQCLEGHCAHGGDNAQILSWQLPWRKPDVESSGDREGLVRCPCFRGQSWSGQMAILLFGEARSSRDVFVALLIRGICLMTMGMLTMDFWNGSLAVSCEGYQCAGRDVCAGGHLSLECIGLYSWRMQSFFFASSVILGLFSASTIQVARFAAACVVSGLVLDGLWLIGWLLMFQQVTSVAVHGADKGKDGVALPAVISAASQGAGNRRSRPSLLARRHARRLFRGRKVAWSARRVGRMRLCSSRLRKWLLRNCFHHNAVWLMGCHNIIILGEAPVRQHIANHTPFELLPLLRGGGGTKKDALLTGLKQLLDKVDKLDGDEHDEAEDPQVTALFDDLRKLLERRPRNALQELKSLVTRHTKAIAHPPPVLRRPTAGPDPPARTVTWKEAPVEEAPTWVSVVKRKKKKTAAKGSTSEQVPFGKGTWHFRQADWQPAAGCPLAVARSLDELGRGIDESSGVSWIFQTDSAQEAGQAVSMVEGAIRDDDAQNLVVIFDGRAEELDDGMEKAALVSTPGIVDGRLTLKRVWHIPVGTRHAVLTSKAESPLVVSKPPPSFADQRAASFVLRISADYRYAETSWEALSKKPSVALRSWAASVGISPHAVIDCWNFAKEDKWVISGFLRVRDSSSAQQLFHASGKQFGTHRFFCDVLGDKSRITEATKVLWMTWSPDESYAAYLDRLLQASPYGLALGRSQLGLKISPTDSRWQHPRCTWRLKGIPAHWAGPDVEHLLVQTGFAETELTAKIRRRGGCEWLVKASRTDERVILQQPVDWDADGSNVSDFVAMKEANRRRPKGDKVEPIKDVGAAFLSFGDCAKISRKVTDVSAQKPSDTERDAGGTGSRKRPAVEEDKSMEVEHPWFPACGVVVTNPGEGNCLWHSFAKLVSTSSSQRSHRQLRAYTCAVLKKDPYFSEVWELQGRPNAHGKPGTQSWDQYVEEQGTNGVWSGALEAGAFAKAQDLRVWVISTENELHLINPDGGKGYVVLKFDHLKEHYEAVVDVGEEVVKQRYLELNLTGSKASSKLLRGGVKLDGSCSSVRLSDFASEHSGNGGNERFETIGLHREAGRPSSLPCLSDFASVDGSDAGKLSRRDARSVRLSEIASRIGASSKCMKRPASTFSNMNLGPAAEGHDRTSEVAHHSASSSPSSSSRLGLATSNTCFCGWVVPDDRYFADKMPNRARKRHWRDCTQCTGSCPKRPLLRDQRPERNQIATAILQTKLSLARKRAAPWQHDLVLDAVLPSTFPGRRAIREASESNSQDIQRGTPSICRLCRCVRCDATGTPSRMLSNLCPKAKQGCRTPKAAERNKYASKLHKLACEVQRKCGKAARKARIIAKDEVAVRVSTAKPQHLSKLIKRRKGLWFAGGDFNVDLSAGLPVDGVCLSWSLPNPVSRPWTLEVERTFNEGIQSGDADLAWSAWLSCAFGVEPDAHPYKPAGCAVLGGGQKERDQILRLMADIRRVCNQAHQCGWDDSLHCLCEEREAQLKLLLNERRAAALSRWRERMRHLGCAARWAKRRDQAPLRLLNVDGTLAISPREQGEAVKRVWQPIWTEPSCRQVQQNEAAADSFAVALQEVATPFSAPGEWTVDDVRHEMRSSAAGLDGLGFNHFAELSEVHLAKLAELYTAFDRGMPFPSSWNRARLLCIPKDDGSARPLTVMLVAYRIWAARAARLLGAWSTWFPAELVGGRGGSPPAATTGSEVSAYLSVAYANNSFLAGMCLDTIKCFDSVSLASLAVLLRRCGAPRFLFNVLELWRQLERHVWTPDGPTGISIRSVRQKGIPQGDPIAPWALNVIMAAWLKALPAVQVCRVFLDDRCLLDSRIAILSEALIRTSQFDSAFGLAIHPTKSCRFYTHEMPLANGGRWADLPLKVMIKYLGVQLETDPGIPLAFGDTRAEKLRQLMARARLLPQVHTRHLLICAFLQGMFAEGVGATIAAIRRLTTAVVQAWWGPTLHAKNRMRSVALTLGVQAPLHRAAPEVVQCYGIFISLGRLACQSALLVQDLWHVSAPGARRTAVGFARLVHIILDRLEWTWSAWDKVQDADGSSLDLIRLGSRGAAGERERHLLRDSLRTWWWRKWDGTRVAHGGLAGGVHRELTLAPLREMSLASDGSFGWDGTDNGARYRRFLADALWSRVRRGHARKVARVRCRRCGLDDEHTDHFLWGCPANASDRRLLDAAWDATRSEDGIRSQALPDALPRCLRQCGIVPLHLPGINVAQIRCLQQYFVRVLRHWALDRDAEAPEGADFDSDAPEGASSDSE</sequence>
<dbReference type="SUPFAM" id="SSF54001">
    <property type="entry name" value="Cysteine proteinases"/>
    <property type="match status" value="2"/>
</dbReference>
<dbReference type="EMBL" id="LSRX01000117">
    <property type="protein sequence ID" value="OLQ08481.1"/>
    <property type="molecule type" value="Genomic_DNA"/>
</dbReference>
<dbReference type="PROSITE" id="PS50878">
    <property type="entry name" value="RT_POL"/>
    <property type="match status" value="1"/>
</dbReference>
<organism evidence="5 6">
    <name type="scientific">Symbiodinium microadriaticum</name>
    <name type="common">Dinoflagellate</name>
    <name type="synonym">Zooxanthella microadriatica</name>
    <dbReference type="NCBI Taxonomy" id="2951"/>
    <lineage>
        <taxon>Eukaryota</taxon>
        <taxon>Sar</taxon>
        <taxon>Alveolata</taxon>
        <taxon>Dinophyceae</taxon>
        <taxon>Suessiales</taxon>
        <taxon>Symbiodiniaceae</taxon>
        <taxon>Symbiodinium</taxon>
    </lineage>
</organism>
<dbReference type="Pfam" id="PF03382">
    <property type="entry name" value="DUF285"/>
    <property type="match status" value="1"/>
</dbReference>
<evidence type="ECO:0000313" key="6">
    <source>
        <dbReference type="Proteomes" id="UP000186817"/>
    </source>
</evidence>
<feature type="compositionally biased region" description="Basic and acidic residues" evidence="1">
    <location>
        <begin position="619"/>
        <end position="629"/>
    </location>
</feature>
<name>A0A1Q9EM98_SYMMI</name>
<keyword evidence="2" id="KW-1133">Transmembrane helix</keyword>
<feature type="compositionally biased region" description="Low complexity" evidence="1">
    <location>
        <begin position="2075"/>
        <end position="2085"/>
    </location>
</feature>
<feature type="region of interest" description="Disordered" evidence="1">
    <location>
        <begin position="593"/>
        <end position="629"/>
    </location>
</feature>
<dbReference type="SUPFAM" id="SSF56672">
    <property type="entry name" value="DNA/RNA polymerases"/>
    <property type="match status" value="1"/>
</dbReference>
<keyword evidence="6" id="KW-1185">Reference proteome</keyword>
<feature type="compositionally biased region" description="Basic and acidic residues" evidence="1">
    <location>
        <begin position="2064"/>
        <end position="2074"/>
    </location>
</feature>
<reference evidence="5 6" key="1">
    <citation type="submission" date="2016-02" db="EMBL/GenBank/DDBJ databases">
        <title>Genome analysis of coral dinoflagellate symbionts highlights evolutionary adaptations to a symbiotic lifestyle.</title>
        <authorList>
            <person name="Aranda M."/>
            <person name="Li Y."/>
            <person name="Liew Y.J."/>
            <person name="Baumgarten S."/>
            <person name="Simakov O."/>
            <person name="Wilson M."/>
            <person name="Piel J."/>
            <person name="Ashoor H."/>
            <person name="Bougouffa S."/>
            <person name="Bajic V.B."/>
            <person name="Ryu T."/>
            <person name="Ravasi T."/>
            <person name="Bayer T."/>
            <person name="Micklem G."/>
            <person name="Kim H."/>
            <person name="Bhak J."/>
            <person name="Lajeunesse T.C."/>
            <person name="Voolstra C.R."/>
        </authorList>
    </citation>
    <scope>NUCLEOTIDE SEQUENCE [LARGE SCALE GENOMIC DNA]</scope>
    <source>
        <strain evidence="5 6">CCMP2467</strain>
    </source>
</reference>
<keyword evidence="2" id="KW-0472">Membrane</keyword>
<dbReference type="InterPro" id="IPR003323">
    <property type="entry name" value="OTU_dom"/>
</dbReference>
<proteinExistence type="predicted"/>
<feature type="domain" description="Reverse transcriptase" evidence="4">
    <location>
        <begin position="2561"/>
        <end position="2815"/>
    </location>
</feature>
<feature type="region of interest" description="Disordered" evidence="1">
    <location>
        <begin position="3176"/>
        <end position="3195"/>
    </location>
</feature>
<dbReference type="Gene3D" id="3.90.70.80">
    <property type="match status" value="1"/>
</dbReference>
<feature type="domain" description="OTU" evidence="3">
    <location>
        <begin position="1801"/>
        <end position="1936"/>
    </location>
</feature>
<dbReference type="InterPro" id="IPR000477">
    <property type="entry name" value="RT_dom"/>
</dbReference>
<dbReference type="NCBIfam" id="TIGR02167">
    <property type="entry name" value="Liste_lipo_26"/>
    <property type="match status" value="2"/>
</dbReference>
<dbReference type="InterPro" id="IPR011889">
    <property type="entry name" value="Liste_lipo_26"/>
</dbReference>
<feature type="compositionally biased region" description="Basic and acidic residues" evidence="1">
    <location>
        <begin position="28"/>
        <end position="40"/>
    </location>
</feature>
<comment type="caution">
    <text evidence="5">The sequence shown here is derived from an EMBL/GenBank/DDBJ whole genome shotgun (WGS) entry which is preliminary data.</text>
</comment>
<dbReference type="CDD" id="cd22744">
    <property type="entry name" value="OTU"/>
    <property type="match status" value="1"/>
</dbReference>
<evidence type="ECO:0000259" key="4">
    <source>
        <dbReference type="PROSITE" id="PS50878"/>
    </source>
</evidence>
<feature type="compositionally biased region" description="Acidic residues" evidence="1">
    <location>
        <begin position="3176"/>
        <end position="3186"/>
    </location>
</feature>
<accession>A0A1Q9EM98</accession>
<dbReference type="InterPro" id="IPR038765">
    <property type="entry name" value="Papain-like_cys_pep_sf"/>
</dbReference>
<feature type="region of interest" description="Disordered" evidence="1">
    <location>
        <begin position="2051"/>
        <end position="2087"/>
    </location>
</feature>
<feature type="region of interest" description="Disordered" evidence="1">
    <location>
        <begin position="26"/>
        <end position="65"/>
    </location>
</feature>
<dbReference type="Proteomes" id="UP000186817">
    <property type="component" value="Unassembled WGS sequence"/>
</dbReference>
<dbReference type="PROSITE" id="PS50802">
    <property type="entry name" value="OTU"/>
    <property type="match status" value="1"/>
</dbReference>